<protein>
    <recommendedName>
        <fullName evidence="4">TNF family profile domain-containing protein</fullName>
    </recommendedName>
</protein>
<proteinExistence type="predicted"/>
<feature type="signal peptide" evidence="1">
    <location>
        <begin position="1"/>
        <end position="22"/>
    </location>
</feature>
<reference evidence="2 3" key="1">
    <citation type="submission" date="2018-06" db="EMBL/GenBank/DDBJ databases">
        <authorList>
            <consortium name="Pathogen Informatics"/>
            <person name="Doyle S."/>
        </authorList>
    </citation>
    <scope>NUCLEOTIDE SEQUENCE [LARGE SCALE GENOMIC DNA]</scope>
    <source>
        <strain evidence="2 3">NCTC11179</strain>
    </source>
</reference>
<sequence>MKNNILNFSLIFLIFLPTLLFAQAKTGINTTDPQATLDVNGNLIVRTPEVLNATNTKSLYIDSNGLVGVLPTNTTTISTPIFYAQGEVTNIVSTNAGQTTAFNAGNTNYIVFKTEDIKYNKIGVKVVGGTYEIGESGIYTIASSVNTYFLTANAGVEIFVMMGIRKRASTTSNWETLLGTRPIIRMTLANQNTPIILPTINTYLERGTQLQFYFERSQYTGGGVQGAAITGVSIQSAYNTPGFSLSLLKL</sequence>
<evidence type="ECO:0000313" key="2">
    <source>
        <dbReference type="EMBL" id="STZ27458.1"/>
    </source>
</evidence>
<gene>
    <name evidence="2" type="ORF">NCTC11179_00993</name>
</gene>
<evidence type="ECO:0000256" key="1">
    <source>
        <dbReference type="SAM" id="SignalP"/>
    </source>
</evidence>
<evidence type="ECO:0000313" key="3">
    <source>
        <dbReference type="Proteomes" id="UP000255024"/>
    </source>
</evidence>
<feature type="chain" id="PRO_5016854313" description="TNF family profile domain-containing protein" evidence="1">
    <location>
        <begin position="23"/>
        <end position="250"/>
    </location>
</feature>
<organism evidence="2 3">
    <name type="scientific">Myroides odoratus</name>
    <name type="common">Flavobacterium odoratum</name>
    <dbReference type="NCBI Taxonomy" id="256"/>
    <lineage>
        <taxon>Bacteria</taxon>
        <taxon>Pseudomonadati</taxon>
        <taxon>Bacteroidota</taxon>
        <taxon>Flavobacteriia</taxon>
        <taxon>Flavobacteriales</taxon>
        <taxon>Flavobacteriaceae</taxon>
        <taxon>Myroides</taxon>
    </lineage>
</organism>
<dbReference type="RefSeq" id="WP_115090390.1">
    <property type="nucleotide sequence ID" value="NZ_CP068107.1"/>
</dbReference>
<dbReference type="EMBL" id="UGQL01000001">
    <property type="protein sequence ID" value="STZ27458.1"/>
    <property type="molecule type" value="Genomic_DNA"/>
</dbReference>
<dbReference type="AlphaFoldDB" id="A0A378RL64"/>
<name>A0A378RL64_MYROD</name>
<keyword evidence="3" id="KW-1185">Reference proteome</keyword>
<keyword evidence="1" id="KW-0732">Signal</keyword>
<evidence type="ECO:0008006" key="4">
    <source>
        <dbReference type="Google" id="ProtNLM"/>
    </source>
</evidence>
<dbReference type="Proteomes" id="UP000255024">
    <property type="component" value="Unassembled WGS sequence"/>
</dbReference>
<accession>A0A378RL64</accession>